<comment type="caution">
    <text evidence="2">The sequence shown here is derived from an EMBL/GenBank/DDBJ whole genome shotgun (WGS) entry which is preliminary data.</text>
</comment>
<name>A0A0F9GNX3_9ZZZZ</name>
<gene>
    <name evidence="2" type="ORF">LCGC14_1803860</name>
</gene>
<sequence length="106" mass="10860">MYSSPGQALFDVGFYTGDGAASKSITGVGFRPRAVIIQSLLANSDSPILSFWSGNAFIVRTGAGASMTSSDTVISLDGDGFTVGDGSDVGVNSANAAQNYRYVCFG</sequence>
<proteinExistence type="predicted"/>
<dbReference type="InterPro" id="IPR055906">
    <property type="entry name" value="DUF7483"/>
</dbReference>
<evidence type="ECO:0000259" key="1">
    <source>
        <dbReference type="Pfam" id="PF24299"/>
    </source>
</evidence>
<protein>
    <recommendedName>
        <fullName evidence="1">DUF7483 domain-containing protein</fullName>
    </recommendedName>
</protein>
<dbReference type="AlphaFoldDB" id="A0A0F9GNX3"/>
<organism evidence="2">
    <name type="scientific">marine sediment metagenome</name>
    <dbReference type="NCBI Taxonomy" id="412755"/>
    <lineage>
        <taxon>unclassified sequences</taxon>
        <taxon>metagenomes</taxon>
        <taxon>ecological metagenomes</taxon>
    </lineage>
</organism>
<feature type="domain" description="DUF7483" evidence="1">
    <location>
        <begin position="10"/>
        <end position="97"/>
    </location>
</feature>
<dbReference type="Pfam" id="PF24299">
    <property type="entry name" value="DUF7483"/>
    <property type="match status" value="1"/>
</dbReference>
<accession>A0A0F9GNX3</accession>
<reference evidence="2" key="1">
    <citation type="journal article" date="2015" name="Nature">
        <title>Complex archaea that bridge the gap between prokaryotes and eukaryotes.</title>
        <authorList>
            <person name="Spang A."/>
            <person name="Saw J.H."/>
            <person name="Jorgensen S.L."/>
            <person name="Zaremba-Niedzwiedzka K."/>
            <person name="Martijn J."/>
            <person name="Lind A.E."/>
            <person name="van Eijk R."/>
            <person name="Schleper C."/>
            <person name="Guy L."/>
            <person name="Ettema T.J."/>
        </authorList>
    </citation>
    <scope>NUCLEOTIDE SEQUENCE</scope>
</reference>
<evidence type="ECO:0000313" key="2">
    <source>
        <dbReference type="EMBL" id="KKM00494.1"/>
    </source>
</evidence>
<dbReference type="EMBL" id="LAZR01017421">
    <property type="protein sequence ID" value="KKM00494.1"/>
    <property type="molecule type" value="Genomic_DNA"/>
</dbReference>